<dbReference type="OrthoDB" id="408152at2759"/>
<name>A0A2P5HEQ6_DIAHE</name>
<proteinExistence type="predicted"/>
<gene>
    <name evidence="1" type="ORF">DHEL01_v212890</name>
</gene>
<dbReference type="Pfam" id="PF17784">
    <property type="entry name" value="Sulfotransfer_4"/>
    <property type="match status" value="1"/>
</dbReference>
<dbReference type="EMBL" id="MAVT02003337">
    <property type="protein sequence ID" value="POS68717.1"/>
    <property type="molecule type" value="Genomic_DNA"/>
</dbReference>
<dbReference type="PANTHER" id="PTHR36978:SF4">
    <property type="entry name" value="P-LOOP CONTAINING NUCLEOSIDE TRIPHOSPHATE HYDROLASE PROTEIN"/>
    <property type="match status" value="1"/>
</dbReference>
<evidence type="ECO:0008006" key="3">
    <source>
        <dbReference type="Google" id="ProtNLM"/>
    </source>
</evidence>
<protein>
    <recommendedName>
        <fullName evidence="3">Efflux pump antibiotic resistance protein</fullName>
    </recommendedName>
</protein>
<dbReference type="PANTHER" id="PTHR36978">
    <property type="entry name" value="P-LOOP CONTAINING NUCLEOTIDE TRIPHOSPHATE HYDROLASE"/>
    <property type="match status" value="1"/>
</dbReference>
<dbReference type="SUPFAM" id="SSF52540">
    <property type="entry name" value="P-loop containing nucleoside triphosphate hydrolases"/>
    <property type="match status" value="1"/>
</dbReference>
<dbReference type="InterPro" id="IPR027417">
    <property type="entry name" value="P-loop_NTPase"/>
</dbReference>
<dbReference type="Proteomes" id="UP000094444">
    <property type="component" value="Unassembled WGS sequence"/>
</dbReference>
<evidence type="ECO:0000313" key="1">
    <source>
        <dbReference type="EMBL" id="POS68717.1"/>
    </source>
</evidence>
<sequence>MSRPTDTTLGSFAITEALTILGFKDVHHGITSGPQDWPLISDACDAVFPVLPTYTGKTVTREGWDRLFGPCEAITDMGSFFALQLIEAYPDAKVILVERDVDSWYRSVEQAIIGTVWGWRADFFACFLAPLFGIRTGQAIRKVMLGFFEARNVSELRRNAKDKYRRHYAEIRAAVPPERLLNFELADGWEPLCLFLGKPVPDVPFPRNNSRDEYLSLVQKRRSMFLSMATWRVFKKALPWIMGAAGVACGYTALRRPDFIPTSITGGSELFRSA</sequence>
<dbReference type="STRING" id="158607.A0A2P5HEQ6"/>
<organism evidence="1 2">
    <name type="scientific">Diaporthe helianthi</name>
    <dbReference type="NCBI Taxonomy" id="158607"/>
    <lineage>
        <taxon>Eukaryota</taxon>
        <taxon>Fungi</taxon>
        <taxon>Dikarya</taxon>
        <taxon>Ascomycota</taxon>
        <taxon>Pezizomycotina</taxon>
        <taxon>Sordariomycetes</taxon>
        <taxon>Sordariomycetidae</taxon>
        <taxon>Diaporthales</taxon>
        <taxon>Diaporthaceae</taxon>
        <taxon>Diaporthe</taxon>
    </lineage>
</organism>
<dbReference type="AlphaFoldDB" id="A0A2P5HEQ6"/>
<dbReference type="InParanoid" id="A0A2P5HEQ6"/>
<comment type="caution">
    <text evidence="1">The sequence shown here is derived from an EMBL/GenBank/DDBJ whole genome shotgun (WGS) entry which is preliminary data.</text>
</comment>
<dbReference type="InterPro" id="IPR040632">
    <property type="entry name" value="Sulfotransfer_4"/>
</dbReference>
<dbReference type="Gene3D" id="3.40.50.300">
    <property type="entry name" value="P-loop containing nucleotide triphosphate hydrolases"/>
    <property type="match status" value="1"/>
</dbReference>
<evidence type="ECO:0000313" key="2">
    <source>
        <dbReference type="Proteomes" id="UP000094444"/>
    </source>
</evidence>
<keyword evidence="2" id="KW-1185">Reference proteome</keyword>
<reference evidence="1" key="1">
    <citation type="submission" date="2017-09" db="EMBL/GenBank/DDBJ databases">
        <title>Polyketide synthases of a Diaporthe helianthi virulent isolate.</title>
        <authorList>
            <person name="Baroncelli R."/>
        </authorList>
    </citation>
    <scope>NUCLEOTIDE SEQUENCE [LARGE SCALE GENOMIC DNA]</scope>
    <source>
        <strain evidence="1">7/96</strain>
    </source>
</reference>
<accession>A0A2P5HEQ6</accession>